<keyword evidence="1" id="KW-1133">Transmembrane helix</keyword>
<dbReference type="PANTHER" id="PTHR36435">
    <property type="entry name" value="SLR1288 PROTEIN"/>
    <property type="match status" value="1"/>
</dbReference>
<organism evidence="3 4">
    <name type="scientific">Natronolimnobius baerhuensis</name>
    <dbReference type="NCBI Taxonomy" id="253108"/>
    <lineage>
        <taxon>Archaea</taxon>
        <taxon>Methanobacteriati</taxon>
        <taxon>Methanobacteriota</taxon>
        <taxon>Stenosarchaea group</taxon>
        <taxon>Halobacteria</taxon>
        <taxon>Halobacteriales</taxon>
        <taxon>Natrialbaceae</taxon>
        <taxon>Natronolimnobius</taxon>
    </lineage>
</organism>
<dbReference type="AlphaFoldDB" id="A0A202E8P3"/>
<feature type="domain" description="CAAX prenyl protease 2/Lysostaphin resistance protein A-like" evidence="2">
    <location>
        <begin position="144"/>
        <end position="242"/>
    </location>
</feature>
<keyword evidence="4" id="KW-1185">Reference proteome</keyword>
<evidence type="ECO:0000259" key="2">
    <source>
        <dbReference type="Pfam" id="PF02517"/>
    </source>
</evidence>
<reference evidence="3 4" key="1">
    <citation type="submission" date="2017-02" db="EMBL/GenBank/DDBJ databases">
        <title>Natronthermophilus aegyptiacus gen. nov.,sp. nov., an aerobic, extremely halophilic alkalithermophilic archaeon isolated from the athalassohaline Wadi An Natrun, Egypt.</title>
        <authorList>
            <person name="Zhao B."/>
        </authorList>
    </citation>
    <scope>NUCLEOTIDE SEQUENCE [LARGE SCALE GENOMIC DNA]</scope>
    <source>
        <strain evidence="3 4">CGMCC 1.3597</strain>
    </source>
</reference>
<evidence type="ECO:0000313" key="4">
    <source>
        <dbReference type="Proteomes" id="UP000196084"/>
    </source>
</evidence>
<comment type="caution">
    <text evidence="3">The sequence shown here is derived from an EMBL/GenBank/DDBJ whole genome shotgun (WGS) entry which is preliminary data.</text>
</comment>
<feature type="transmembrane region" description="Helical" evidence="1">
    <location>
        <begin position="95"/>
        <end position="114"/>
    </location>
</feature>
<dbReference type="RefSeq" id="WP_087714651.1">
    <property type="nucleotide sequence ID" value="NZ_MWPH01000002.1"/>
</dbReference>
<sequence length="251" mass="26445">MGETTQQRGGIDAQTDRSGRTRALAIVAGLSVAAVGANTAASFLAVQLQFIGGDGLTFALNLLAVQLSFLVVGVGYLWFRPAITVSVRWPTRDELAVAFAGLVAGLVAVSLSFVSSDVVVPSLELWPHFSAYSGYNASSVTMVLVGAVLSLLVIGPVEEFLFRGVIQGRLRAVFGPVAAIGLASFVFAFFHFYLILLLEVPAAVIAHMLVYYTVMGAIFGVTYERTGTLVVPALVHGAFNAVLFLSAVPFA</sequence>
<dbReference type="GO" id="GO:0004175">
    <property type="term" value="F:endopeptidase activity"/>
    <property type="evidence" value="ECO:0007669"/>
    <property type="project" value="UniProtKB-ARBA"/>
</dbReference>
<dbReference type="GO" id="GO:0080120">
    <property type="term" value="P:CAAX-box protein maturation"/>
    <property type="evidence" value="ECO:0007669"/>
    <property type="project" value="UniProtKB-ARBA"/>
</dbReference>
<evidence type="ECO:0000313" key="3">
    <source>
        <dbReference type="EMBL" id="OVE84656.1"/>
    </source>
</evidence>
<feature type="transmembrane region" description="Helical" evidence="1">
    <location>
        <begin position="23"/>
        <end position="46"/>
    </location>
</feature>
<dbReference type="InterPro" id="IPR003675">
    <property type="entry name" value="Rce1/LyrA-like_dom"/>
</dbReference>
<protein>
    <submittedName>
        <fullName evidence="3">Abortive phage infection protein</fullName>
    </submittedName>
</protein>
<feature type="transmembrane region" description="Helical" evidence="1">
    <location>
        <begin position="202"/>
        <end position="222"/>
    </location>
</feature>
<name>A0A202E8P3_9EURY</name>
<dbReference type="PANTHER" id="PTHR36435:SF1">
    <property type="entry name" value="CAAX AMINO TERMINAL PROTEASE FAMILY PROTEIN"/>
    <property type="match status" value="1"/>
</dbReference>
<feature type="transmembrane region" description="Helical" evidence="1">
    <location>
        <begin position="174"/>
        <end position="196"/>
    </location>
</feature>
<feature type="transmembrane region" description="Helical" evidence="1">
    <location>
        <begin position="134"/>
        <end position="154"/>
    </location>
</feature>
<dbReference type="Proteomes" id="UP000196084">
    <property type="component" value="Unassembled WGS sequence"/>
</dbReference>
<feature type="transmembrane region" description="Helical" evidence="1">
    <location>
        <begin position="58"/>
        <end position="79"/>
    </location>
</feature>
<accession>A0A202E8P3</accession>
<gene>
    <name evidence="3" type="ORF">B2G88_09705</name>
</gene>
<dbReference type="InterPro" id="IPR052710">
    <property type="entry name" value="CAAX_protease"/>
</dbReference>
<evidence type="ECO:0000256" key="1">
    <source>
        <dbReference type="SAM" id="Phobius"/>
    </source>
</evidence>
<dbReference type="OrthoDB" id="275779at2157"/>
<dbReference type="EMBL" id="MWPH01000002">
    <property type="protein sequence ID" value="OVE84656.1"/>
    <property type="molecule type" value="Genomic_DNA"/>
</dbReference>
<dbReference type="Pfam" id="PF02517">
    <property type="entry name" value="Rce1-like"/>
    <property type="match status" value="1"/>
</dbReference>
<keyword evidence="1" id="KW-0472">Membrane</keyword>
<feature type="transmembrane region" description="Helical" evidence="1">
    <location>
        <begin position="229"/>
        <end position="250"/>
    </location>
</feature>
<keyword evidence="1" id="KW-0812">Transmembrane</keyword>
<proteinExistence type="predicted"/>